<keyword evidence="2" id="KW-1185">Reference proteome</keyword>
<comment type="caution">
    <text evidence="1">The sequence shown here is derived from an EMBL/GenBank/DDBJ whole genome shotgun (WGS) entry which is preliminary data.</text>
</comment>
<accession>A0AAV5MJ45</accession>
<evidence type="ECO:0000313" key="2">
    <source>
        <dbReference type="Proteomes" id="UP001054252"/>
    </source>
</evidence>
<proteinExistence type="predicted"/>
<dbReference type="AlphaFoldDB" id="A0AAV5MJ45"/>
<name>A0AAV5MJ45_9ROSI</name>
<protein>
    <submittedName>
        <fullName evidence="1">Uncharacterized protein</fullName>
    </submittedName>
</protein>
<organism evidence="1 2">
    <name type="scientific">Rubroshorea leprosula</name>
    <dbReference type="NCBI Taxonomy" id="152421"/>
    <lineage>
        <taxon>Eukaryota</taxon>
        <taxon>Viridiplantae</taxon>
        <taxon>Streptophyta</taxon>
        <taxon>Embryophyta</taxon>
        <taxon>Tracheophyta</taxon>
        <taxon>Spermatophyta</taxon>
        <taxon>Magnoliopsida</taxon>
        <taxon>eudicotyledons</taxon>
        <taxon>Gunneridae</taxon>
        <taxon>Pentapetalae</taxon>
        <taxon>rosids</taxon>
        <taxon>malvids</taxon>
        <taxon>Malvales</taxon>
        <taxon>Dipterocarpaceae</taxon>
        <taxon>Rubroshorea</taxon>
    </lineage>
</organism>
<reference evidence="1 2" key="1">
    <citation type="journal article" date="2021" name="Commun. Biol.">
        <title>The genome of Shorea leprosula (Dipterocarpaceae) highlights the ecological relevance of drought in aseasonal tropical rainforests.</title>
        <authorList>
            <person name="Ng K.K.S."/>
            <person name="Kobayashi M.J."/>
            <person name="Fawcett J.A."/>
            <person name="Hatakeyama M."/>
            <person name="Paape T."/>
            <person name="Ng C.H."/>
            <person name="Ang C.C."/>
            <person name="Tnah L.H."/>
            <person name="Lee C.T."/>
            <person name="Nishiyama T."/>
            <person name="Sese J."/>
            <person name="O'Brien M.J."/>
            <person name="Copetti D."/>
            <person name="Mohd Noor M.I."/>
            <person name="Ong R.C."/>
            <person name="Putra M."/>
            <person name="Sireger I.Z."/>
            <person name="Indrioko S."/>
            <person name="Kosugi Y."/>
            <person name="Izuno A."/>
            <person name="Isagi Y."/>
            <person name="Lee S.L."/>
            <person name="Shimizu K.K."/>
        </authorList>
    </citation>
    <scope>NUCLEOTIDE SEQUENCE [LARGE SCALE GENOMIC DNA]</scope>
    <source>
        <tissue evidence="1">Leaf</tissue>
    </source>
</reference>
<evidence type="ECO:0000313" key="1">
    <source>
        <dbReference type="EMBL" id="GKV48888.1"/>
    </source>
</evidence>
<dbReference type="Proteomes" id="UP001054252">
    <property type="component" value="Unassembled WGS sequence"/>
</dbReference>
<sequence>MLPNYFFALRTCSVGHCTYPTLGCPGQCNNVFRSFGYWFNTYVPILVLLATQDLSDFSSQGQNVMQYLCLLLISGGSTLATKPIR</sequence>
<dbReference type="EMBL" id="BPVZ01000274">
    <property type="protein sequence ID" value="GKV48888.1"/>
    <property type="molecule type" value="Genomic_DNA"/>
</dbReference>
<gene>
    <name evidence="1" type="ORF">SLEP1_g55676</name>
</gene>